<gene>
    <name evidence="7" type="ORF">ENQ20_12090</name>
</gene>
<dbReference type="AlphaFoldDB" id="A0A7C1JL05"/>
<keyword evidence="2" id="KW-0813">Transport</keyword>
<dbReference type="SUPFAM" id="SSF53822">
    <property type="entry name" value="Periplasmic binding protein-like I"/>
    <property type="match status" value="1"/>
</dbReference>
<dbReference type="InterPro" id="IPR028081">
    <property type="entry name" value="Leu-bd"/>
</dbReference>
<proteinExistence type="inferred from homology"/>
<dbReference type="InterPro" id="IPR028082">
    <property type="entry name" value="Peripla_BP_I"/>
</dbReference>
<evidence type="ECO:0000256" key="4">
    <source>
        <dbReference type="ARBA" id="ARBA00022970"/>
    </source>
</evidence>
<dbReference type="Gene3D" id="3.40.50.2300">
    <property type="match status" value="2"/>
</dbReference>
<protein>
    <submittedName>
        <fullName evidence="7">Branched-chain amino acid ABC transporter substrate-binding protein</fullName>
    </submittedName>
</protein>
<name>A0A7C1JL05_9CHLR</name>
<dbReference type="Pfam" id="PF13458">
    <property type="entry name" value="Peripla_BP_6"/>
    <property type="match status" value="1"/>
</dbReference>
<evidence type="ECO:0000256" key="1">
    <source>
        <dbReference type="ARBA" id="ARBA00010062"/>
    </source>
</evidence>
<feature type="domain" description="Leucine-binding protein" evidence="6">
    <location>
        <begin position="38"/>
        <end position="372"/>
    </location>
</feature>
<accession>A0A7C1JL05</accession>
<comment type="similarity">
    <text evidence="1">Belongs to the leucine-binding protein family.</text>
</comment>
<reference evidence="7" key="1">
    <citation type="journal article" date="2020" name="mSystems">
        <title>Genome- and Community-Level Interaction Insights into Carbon Utilization and Element Cycling Functions of Hydrothermarchaeota in Hydrothermal Sediment.</title>
        <authorList>
            <person name="Zhou Z."/>
            <person name="Liu Y."/>
            <person name="Xu W."/>
            <person name="Pan J."/>
            <person name="Luo Z.H."/>
            <person name="Li M."/>
        </authorList>
    </citation>
    <scope>NUCLEOTIDE SEQUENCE [LARGE SCALE GENOMIC DNA]</scope>
    <source>
        <strain evidence="7">SpSt-289</strain>
    </source>
</reference>
<dbReference type="CDD" id="cd06342">
    <property type="entry name" value="PBP1_ABC_LIVBP-like"/>
    <property type="match status" value="1"/>
</dbReference>
<keyword evidence="3 5" id="KW-0732">Signal</keyword>
<dbReference type="PANTHER" id="PTHR47151">
    <property type="entry name" value="LEU/ILE/VAL-BINDING ABC TRANSPORTER SUBUNIT"/>
    <property type="match status" value="1"/>
</dbReference>
<dbReference type="PANTHER" id="PTHR47151:SF2">
    <property type="entry name" value="AMINO ACID BINDING PROTEIN"/>
    <property type="match status" value="1"/>
</dbReference>
<dbReference type="GO" id="GO:0006865">
    <property type="term" value="P:amino acid transport"/>
    <property type="evidence" value="ECO:0007669"/>
    <property type="project" value="UniProtKB-KW"/>
</dbReference>
<dbReference type="PRINTS" id="PR00337">
    <property type="entry name" value="LEUILEVALBP"/>
</dbReference>
<sequence length="381" mass="41396">MMNKRFLWALLFLFLVMIAAGCDRGADPTRGDVIVYVAVPLSGFQANGGQTVLGGVRLAAAEINNAGGLLGYRVVVRPLDDESDSQVAVERAEEIRQAIAGGDRVLAVIGHLNSGQTLAAMEIYKDLPLVVISATASEQSLTERNYGNFFRVNANDDVQARVCADFLVDRLGASSVAVLYNNTEYGRGLATSLIENLQRRGVDVALQIEVEEGQSLYTREVEQIRAAAPDAIFYAGYEIEAPYLRTALVEAGVTAPMLASDGAFLAATIDEANGAAEGMYVTAFAPSPRNVADSRWIEAYQAVEYRNPDTYSVNGYVAMQVLAEAVRKANSFERTAVINSLRSDRFDSLLGALRFEPDGDLVDPKIWVYQVVNNEFVQVEN</sequence>
<feature type="chain" id="PRO_5028218235" evidence="5">
    <location>
        <begin position="26"/>
        <end position="381"/>
    </location>
</feature>
<evidence type="ECO:0000259" key="6">
    <source>
        <dbReference type="Pfam" id="PF13458"/>
    </source>
</evidence>
<feature type="signal peptide" evidence="5">
    <location>
        <begin position="1"/>
        <end position="25"/>
    </location>
</feature>
<organism evidence="7">
    <name type="scientific">Caldilinea aerophila</name>
    <dbReference type="NCBI Taxonomy" id="133453"/>
    <lineage>
        <taxon>Bacteria</taxon>
        <taxon>Bacillati</taxon>
        <taxon>Chloroflexota</taxon>
        <taxon>Caldilineae</taxon>
        <taxon>Caldilineales</taxon>
        <taxon>Caldilineaceae</taxon>
        <taxon>Caldilinea</taxon>
    </lineage>
</organism>
<evidence type="ECO:0000313" key="7">
    <source>
        <dbReference type="EMBL" id="HDX32206.1"/>
    </source>
</evidence>
<dbReference type="PROSITE" id="PS51257">
    <property type="entry name" value="PROKAR_LIPOPROTEIN"/>
    <property type="match status" value="1"/>
</dbReference>
<evidence type="ECO:0000256" key="5">
    <source>
        <dbReference type="SAM" id="SignalP"/>
    </source>
</evidence>
<dbReference type="InterPro" id="IPR000709">
    <property type="entry name" value="Leu_Ile_Val-bd"/>
</dbReference>
<evidence type="ECO:0000256" key="3">
    <source>
        <dbReference type="ARBA" id="ARBA00022729"/>
    </source>
</evidence>
<keyword evidence="4" id="KW-0029">Amino-acid transport</keyword>
<dbReference type="EMBL" id="DSMG01000119">
    <property type="protein sequence ID" value="HDX32206.1"/>
    <property type="molecule type" value="Genomic_DNA"/>
</dbReference>
<comment type="caution">
    <text evidence="7">The sequence shown here is derived from an EMBL/GenBank/DDBJ whole genome shotgun (WGS) entry which is preliminary data.</text>
</comment>
<evidence type="ECO:0000256" key="2">
    <source>
        <dbReference type="ARBA" id="ARBA00022448"/>
    </source>
</evidence>